<feature type="region of interest" description="Disordered" evidence="1">
    <location>
        <begin position="178"/>
        <end position="226"/>
    </location>
</feature>
<dbReference type="OrthoDB" id="8565485at2"/>
<dbReference type="CDD" id="cd16892">
    <property type="entry name" value="LT_VirB1-like"/>
    <property type="match status" value="1"/>
</dbReference>
<reference evidence="4" key="1">
    <citation type="submission" date="2016-09" db="EMBL/GenBank/DDBJ databases">
        <authorList>
            <person name="Varghese N."/>
            <person name="Submissions S."/>
        </authorList>
    </citation>
    <scope>NUCLEOTIDE SEQUENCE [LARGE SCALE GENOMIC DNA]</scope>
    <source>
        <strain evidence="4">TNe-862</strain>
    </source>
</reference>
<evidence type="ECO:0000259" key="2">
    <source>
        <dbReference type="Pfam" id="PF01464"/>
    </source>
</evidence>
<evidence type="ECO:0000313" key="4">
    <source>
        <dbReference type="Proteomes" id="UP000198908"/>
    </source>
</evidence>
<accession>A0A1G7A1X7</accession>
<protein>
    <submittedName>
        <fullName evidence="3">Type IV secretion system protein VirB1</fullName>
    </submittedName>
</protein>
<name>A0A1G7A1X7_9BURK</name>
<dbReference type="AlphaFoldDB" id="A0A1G7A1X7"/>
<dbReference type="SUPFAM" id="SSF53955">
    <property type="entry name" value="Lysozyme-like"/>
    <property type="match status" value="1"/>
</dbReference>
<keyword evidence="4" id="KW-1185">Reference proteome</keyword>
<dbReference type="Pfam" id="PF01464">
    <property type="entry name" value="SLT"/>
    <property type="match status" value="1"/>
</dbReference>
<sequence length="226" mass="23205">MISIDLPVLVAQCAPGVHPVTMQAVVRTESGGNPYAIGVVGGRLARQPRTLGEAVATANALARAGWNYSVGLAQVNRDHLAEYGLVGAAAFDACRNLQAGADILARCYARAAGRGQAGQVALRDGLSCYTSGNFQTGYRTGYVQRVVTNVSEASVPTPRPVVPALDVREVIPVIPAAGSTGDAARSTRQAHPVRSGGAVSSGAADEAERPNGTDAIEVPDNSAVVF</sequence>
<dbReference type="RefSeq" id="WP_092004022.1">
    <property type="nucleotide sequence ID" value="NZ_FMYQ01000032.1"/>
</dbReference>
<evidence type="ECO:0000256" key="1">
    <source>
        <dbReference type="SAM" id="MobiDB-lite"/>
    </source>
</evidence>
<dbReference type="STRING" id="416944.SAMN05421548_13254"/>
<feature type="domain" description="Transglycosylase SLT" evidence="2">
    <location>
        <begin position="11"/>
        <end position="114"/>
    </location>
</feature>
<dbReference type="InterPro" id="IPR008258">
    <property type="entry name" value="Transglycosylase_SLT_dom_1"/>
</dbReference>
<dbReference type="Proteomes" id="UP000198908">
    <property type="component" value="Unassembled WGS sequence"/>
</dbReference>
<gene>
    <name evidence="3" type="ORF">SAMN05421548_13254</name>
</gene>
<organism evidence="3 4">
    <name type="scientific">Paraburkholderia lycopersici</name>
    <dbReference type="NCBI Taxonomy" id="416944"/>
    <lineage>
        <taxon>Bacteria</taxon>
        <taxon>Pseudomonadati</taxon>
        <taxon>Pseudomonadota</taxon>
        <taxon>Betaproteobacteria</taxon>
        <taxon>Burkholderiales</taxon>
        <taxon>Burkholderiaceae</taxon>
        <taxon>Paraburkholderia</taxon>
    </lineage>
</organism>
<proteinExistence type="predicted"/>
<evidence type="ECO:0000313" key="3">
    <source>
        <dbReference type="EMBL" id="SDE08822.1"/>
    </source>
</evidence>
<dbReference type="InterPro" id="IPR023346">
    <property type="entry name" value="Lysozyme-like_dom_sf"/>
</dbReference>
<dbReference type="Gene3D" id="1.10.530.10">
    <property type="match status" value="1"/>
</dbReference>
<dbReference type="EMBL" id="FMYQ01000032">
    <property type="protein sequence ID" value="SDE08822.1"/>
    <property type="molecule type" value="Genomic_DNA"/>
</dbReference>